<feature type="transmembrane region" description="Helical" evidence="2">
    <location>
        <begin position="178"/>
        <end position="197"/>
    </location>
</feature>
<feature type="region of interest" description="Disordered" evidence="1">
    <location>
        <begin position="280"/>
        <end position="322"/>
    </location>
</feature>
<organism evidence="3 4">
    <name type="scientific">Physocladia obscura</name>
    <dbReference type="NCBI Taxonomy" id="109957"/>
    <lineage>
        <taxon>Eukaryota</taxon>
        <taxon>Fungi</taxon>
        <taxon>Fungi incertae sedis</taxon>
        <taxon>Chytridiomycota</taxon>
        <taxon>Chytridiomycota incertae sedis</taxon>
        <taxon>Chytridiomycetes</taxon>
        <taxon>Chytridiales</taxon>
        <taxon>Chytriomycetaceae</taxon>
        <taxon>Physocladia</taxon>
    </lineage>
</organism>
<evidence type="ECO:0000313" key="3">
    <source>
        <dbReference type="EMBL" id="KAJ3085396.1"/>
    </source>
</evidence>
<keyword evidence="2" id="KW-1133">Transmembrane helix</keyword>
<keyword evidence="2" id="KW-0812">Transmembrane</keyword>
<evidence type="ECO:0000256" key="2">
    <source>
        <dbReference type="SAM" id="Phobius"/>
    </source>
</evidence>
<dbReference type="Proteomes" id="UP001211907">
    <property type="component" value="Unassembled WGS sequence"/>
</dbReference>
<keyword evidence="4" id="KW-1185">Reference proteome</keyword>
<feature type="transmembrane region" description="Helical" evidence="2">
    <location>
        <begin position="127"/>
        <end position="147"/>
    </location>
</feature>
<feature type="transmembrane region" description="Helical" evidence="2">
    <location>
        <begin position="12"/>
        <end position="31"/>
    </location>
</feature>
<evidence type="ECO:0000256" key="1">
    <source>
        <dbReference type="SAM" id="MobiDB-lite"/>
    </source>
</evidence>
<feature type="compositionally biased region" description="Basic and acidic residues" evidence="1">
    <location>
        <begin position="313"/>
        <end position="322"/>
    </location>
</feature>
<feature type="transmembrane region" description="Helical" evidence="2">
    <location>
        <begin position="43"/>
        <end position="68"/>
    </location>
</feature>
<accession>A0AAD5SM82</accession>
<gene>
    <name evidence="3" type="ORF">HK100_009068</name>
</gene>
<proteinExistence type="predicted"/>
<evidence type="ECO:0000313" key="4">
    <source>
        <dbReference type="Proteomes" id="UP001211907"/>
    </source>
</evidence>
<dbReference type="EMBL" id="JADGJH010004550">
    <property type="protein sequence ID" value="KAJ3085396.1"/>
    <property type="molecule type" value="Genomic_DNA"/>
</dbReference>
<dbReference type="AlphaFoldDB" id="A0AAD5SM82"/>
<protein>
    <submittedName>
        <fullName evidence="3">Uncharacterized protein</fullName>
    </submittedName>
</protein>
<sequence>MTTLYIDPNEKIISGTFYGALSLGIVFRSLAKLSVEVFIKPKPFILYFAMASLCAKSLLAVFAGYATITSSVLKSGKAKNQEIADWTFIDPNYKKFFNTLLVVLRNASILEVIAMRSRAVHALVVNHLVTVRVLEVAIVLFGVGHLVPDALTGWSQQYSDKSSGIYTLLVNVSNACNYGGNLTTIAGTVAAQSVFFYGMSVFMKQRIDSLGFKGMTKLLVPVLLFSLETAILIAAAGLSIMAFWNSAFDDISDIKYIAFSFILVDLCEFGQTMAELLGKSTQQSSNNGQNKTLSRQPLNSAIGHQTTPTRGTMGREKIEEEI</sequence>
<reference evidence="3" key="1">
    <citation type="submission" date="2020-05" db="EMBL/GenBank/DDBJ databases">
        <title>Phylogenomic resolution of chytrid fungi.</title>
        <authorList>
            <person name="Stajich J.E."/>
            <person name="Amses K."/>
            <person name="Simmons R."/>
            <person name="Seto K."/>
            <person name="Myers J."/>
            <person name="Bonds A."/>
            <person name="Quandt C.A."/>
            <person name="Barry K."/>
            <person name="Liu P."/>
            <person name="Grigoriev I."/>
            <person name="Longcore J.E."/>
            <person name="James T.Y."/>
        </authorList>
    </citation>
    <scope>NUCLEOTIDE SEQUENCE</scope>
    <source>
        <strain evidence="3">JEL0513</strain>
    </source>
</reference>
<feature type="compositionally biased region" description="Polar residues" evidence="1">
    <location>
        <begin position="280"/>
        <end position="310"/>
    </location>
</feature>
<comment type="caution">
    <text evidence="3">The sequence shown here is derived from an EMBL/GenBank/DDBJ whole genome shotgun (WGS) entry which is preliminary data.</text>
</comment>
<name>A0AAD5SM82_9FUNG</name>
<feature type="transmembrane region" description="Helical" evidence="2">
    <location>
        <begin position="218"/>
        <end position="244"/>
    </location>
</feature>
<keyword evidence="2" id="KW-0472">Membrane</keyword>